<feature type="transmembrane region" description="Helical" evidence="1">
    <location>
        <begin position="39"/>
        <end position="57"/>
    </location>
</feature>
<dbReference type="PANTHER" id="PTHR37314:SF4">
    <property type="entry name" value="UPF0700 TRANSMEMBRANE PROTEIN YOAK"/>
    <property type="match status" value="1"/>
</dbReference>
<feature type="transmembrane region" description="Helical" evidence="1">
    <location>
        <begin position="63"/>
        <end position="82"/>
    </location>
</feature>
<protein>
    <submittedName>
        <fullName evidence="2">DUF1275 domain-containing protein</fullName>
    </submittedName>
</protein>
<dbReference type="AlphaFoldDB" id="A0A516NMM6"/>
<dbReference type="GeneID" id="80334040"/>
<evidence type="ECO:0000256" key="1">
    <source>
        <dbReference type="SAM" id="Phobius"/>
    </source>
</evidence>
<gene>
    <name evidence="2" type="ORF">FOH10_16860</name>
</gene>
<organism evidence="2 3">
    <name type="scientific">Nocardia otitidiscaviarum</name>
    <dbReference type="NCBI Taxonomy" id="1823"/>
    <lineage>
        <taxon>Bacteria</taxon>
        <taxon>Bacillati</taxon>
        <taxon>Actinomycetota</taxon>
        <taxon>Actinomycetes</taxon>
        <taxon>Mycobacteriales</taxon>
        <taxon>Nocardiaceae</taxon>
        <taxon>Nocardia</taxon>
    </lineage>
</organism>
<feature type="transmembrane region" description="Helical" evidence="1">
    <location>
        <begin position="12"/>
        <end position="32"/>
    </location>
</feature>
<dbReference type="InterPro" id="IPR010699">
    <property type="entry name" value="DUF1275"/>
</dbReference>
<dbReference type="RefSeq" id="WP_143981458.1">
    <property type="nucleotide sequence ID" value="NZ_CP041695.1"/>
</dbReference>
<dbReference type="Pfam" id="PF06912">
    <property type="entry name" value="DUF1275"/>
    <property type="match status" value="1"/>
</dbReference>
<dbReference type="KEGG" id="nod:FOH10_16860"/>
<name>A0A516NMM6_9NOCA</name>
<dbReference type="Proteomes" id="UP000317039">
    <property type="component" value="Chromosome"/>
</dbReference>
<keyword evidence="1" id="KW-0472">Membrane</keyword>
<dbReference type="PANTHER" id="PTHR37314">
    <property type="entry name" value="SLR0142 PROTEIN"/>
    <property type="match status" value="1"/>
</dbReference>
<sequence length="222" mass="22256">MAIEQGSRLGFPGGPTALVLLSAGAGAMDALVFTELGKVFASVLTGNLVLLGVAVALPWTDVAGPLTVLGGYAVGIVVAACWCRAERGRRERRVLECLVAEAVLVGALAALAVVYGDGFGRAPLLVLASLAMGMQSATVMAADPNSPTTYLTSTFTRCCSDLAATGKADPWSLARIAGLVVGAGGAVALGRATGWWAFLVPAALIVAALGCVGRGVRAAVST</sequence>
<evidence type="ECO:0000313" key="3">
    <source>
        <dbReference type="Proteomes" id="UP000317039"/>
    </source>
</evidence>
<feature type="transmembrane region" description="Helical" evidence="1">
    <location>
        <begin position="195"/>
        <end position="216"/>
    </location>
</feature>
<keyword evidence="1" id="KW-0812">Transmembrane</keyword>
<proteinExistence type="predicted"/>
<keyword evidence="1" id="KW-1133">Transmembrane helix</keyword>
<dbReference type="EMBL" id="CP041695">
    <property type="protein sequence ID" value="QDP80135.1"/>
    <property type="molecule type" value="Genomic_DNA"/>
</dbReference>
<evidence type="ECO:0000313" key="2">
    <source>
        <dbReference type="EMBL" id="QDP80135.1"/>
    </source>
</evidence>
<feature type="transmembrane region" description="Helical" evidence="1">
    <location>
        <begin position="94"/>
        <end position="116"/>
    </location>
</feature>
<accession>A0A516NMM6</accession>
<reference evidence="2 3" key="1">
    <citation type="submission" date="2019-07" db="EMBL/GenBank/DDBJ databases">
        <title>Complete Genome Sequence and Methylome Analysis of Nocardia otitidis-caviarum NEB252.</title>
        <authorList>
            <person name="Fomenkov A."/>
            <person name="Anton B.P."/>
            <person name="Vincze T."/>
            <person name="Roberts R.J."/>
        </authorList>
    </citation>
    <scope>NUCLEOTIDE SEQUENCE [LARGE SCALE GENOMIC DNA]</scope>
    <source>
        <strain evidence="2 3">NEB252</strain>
    </source>
</reference>